<reference evidence="2" key="1">
    <citation type="submission" date="2020-05" db="UniProtKB">
        <authorList>
            <consortium name="EnsemblMetazoa"/>
        </authorList>
    </citation>
    <scope>IDENTIFICATION</scope>
    <source>
        <strain evidence="2">BB02</strain>
    </source>
</reference>
<dbReference type="Proteomes" id="UP001165740">
    <property type="component" value="Chromosome 1"/>
</dbReference>
<accession>A0A2C9LSE2</accession>
<feature type="chain" id="PRO_5044573298" evidence="1">
    <location>
        <begin position="23"/>
        <end position="118"/>
    </location>
</feature>
<dbReference type="VEuPathDB" id="VectorBase:BGLB034450"/>
<dbReference type="RefSeq" id="XP_013064601.1">
    <property type="nucleotide sequence ID" value="XM_013209147.2"/>
</dbReference>
<dbReference type="Proteomes" id="UP000076420">
    <property type="component" value="Unassembled WGS sequence"/>
</dbReference>
<evidence type="ECO:0000313" key="5">
    <source>
        <dbReference type="RefSeq" id="XP_013064601.1"/>
    </source>
</evidence>
<name>A0A2C9LSE2_BIOGL</name>
<gene>
    <name evidence="2" type="primary">106053566</name>
    <name evidence="5" type="synonym">LOC106053566</name>
</gene>
<feature type="signal peptide" evidence="1">
    <location>
        <begin position="1"/>
        <end position="22"/>
    </location>
</feature>
<protein>
    <submittedName>
        <fullName evidence="5">Uncharacterized protein LOC106053566</fullName>
    </submittedName>
</protein>
<organism evidence="2 3">
    <name type="scientific">Biomphalaria glabrata</name>
    <name type="common">Bloodfluke planorb</name>
    <name type="synonym">Freshwater snail</name>
    <dbReference type="NCBI Taxonomy" id="6526"/>
    <lineage>
        <taxon>Eukaryota</taxon>
        <taxon>Metazoa</taxon>
        <taxon>Spiralia</taxon>
        <taxon>Lophotrochozoa</taxon>
        <taxon>Mollusca</taxon>
        <taxon>Gastropoda</taxon>
        <taxon>Heterobranchia</taxon>
        <taxon>Euthyneura</taxon>
        <taxon>Panpulmonata</taxon>
        <taxon>Hygrophila</taxon>
        <taxon>Lymnaeoidea</taxon>
        <taxon>Planorbidae</taxon>
        <taxon>Biomphalaria</taxon>
    </lineage>
</organism>
<dbReference type="GeneID" id="106053566"/>
<sequence length="118" mass="12992">MVIYTFVSILILYGIQFAISKAVNNPYSSDFPGPIACQLAKDCGHTGCCLHGKCSRTGATLDKCYTSVYGNGRERPAGIWNETDLCPCMLNDYCLPYQNPEQIDPKYGTVGFCNSIMK</sequence>
<evidence type="ECO:0000313" key="3">
    <source>
        <dbReference type="Proteomes" id="UP000076420"/>
    </source>
</evidence>
<dbReference type="KEGG" id="bgt:106053566"/>
<evidence type="ECO:0000313" key="4">
    <source>
        <dbReference type="Proteomes" id="UP001165740"/>
    </source>
</evidence>
<evidence type="ECO:0000256" key="1">
    <source>
        <dbReference type="SAM" id="SignalP"/>
    </source>
</evidence>
<dbReference type="EnsemblMetazoa" id="BGLB034450-RA">
    <property type="protein sequence ID" value="BGLB034450-PA"/>
    <property type="gene ID" value="BGLB034450"/>
</dbReference>
<dbReference type="AlphaFoldDB" id="A0A2C9LSE2"/>
<dbReference type="OrthoDB" id="6038798at2759"/>
<evidence type="ECO:0000313" key="2">
    <source>
        <dbReference type="EnsemblMetazoa" id="BGLB034450-PA"/>
    </source>
</evidence>
<keyword evidence="1" id="KW-0732">Signal</keyword>
<keyword evidence="4" id="KW-1185">Reference proteome</keyword>
<dbReference type="VEuPathDB" id="VectorBase:BGLAX_033796"/>
<proteinExistence type="predicted"/>
<reference evidence="5" key="2">
    <citation type="submission" date="2025-04" db="UniProtKB">
        <authorList>
            <consortium name="RefSeq"/>
        </authorList>
    </citation>
    <scope>IDENTIFICATION</scope>
</reference>